<feature type="domain" description="DUF5000" evidence="2">
    <location>
        <begin position="262"/>
        <end position="409"/>
    </location>
</feature>
<dbReference type="InterPro" id="IPR008979">
    <property type="entry name" value="Galactose-bd-like_sf"/>
</dbReference>
<evidence type="ECO:0000313" key="4">
    <source>
        <dbReference type="EMBL" id="KAA6336142.1"/>
    </source>
</evidence>
<gene>
    <name evidence="4" type="ORF">EZS27_015687</name>
</gene>
<name>A0A5J4RRM1_9ZZZZ</name>
<feature type="domain" description="DUF5126" evidence="3">
    <location>
        <begin position="128"/>
        <end position="223"/>
    </location>
</feature>
<dbReference type="InterPro" id="IPR032527">
    <property type="entry name" value="DUF4959"/>
</dbReference>
<dbReference type="Gene3D" id="2.60.120.260">
    <property type="entry name" value="Galactose-binding domain-like"/>
    <property type="match status" value="1"/>
</dbReference>
<accession>A0A5J4RRM1</accession>
<dbReference type="Pfam" id="PF16323">
    <property type="entry name" value="DUF4959"/>
    <property type="match status" value="1"/>
</dbReference>
<organism evidence="4">
    <name type="scientific">termite gut metagenome</name>
    <dbReference type="NCBI Taxonomy" id="433724"/>
    <lineage>
        <taxon>unclassified sequences</taxon>
        <taxon>metagenomes</taxon>
        <taxon>organismal metagenomes</taxon>
    </lineage>
</organism>
<dbReference type="Pfam" id="PF16391">
    <property type="entry name" value="DUF5000"/>
    <property type="match status" value="1"/>
</dbReference>
<dbReference type="PROSITE" id="PS51257">
    <property type="entry name" value="PROKAR_LIPOPROTEIN"/>
    <property type="match status" value="1"/>
</dbReference>
<reference evidence="4" key="1">
    <citation type="submission" date="2019-03" db="EMBL/GenBank/DDBJ databases">
        <title>Single cell metagenomics reveals metabolic interactions within the superorganism composed of flagellate Streblomastix strix and complex community of Bacteroidetes bacteria on its surface.</title>
        <authorList>
            <person name="Treitli S.C."/>
            <person name="Kolisko M."/>
            <person name="Husnik F."/>
            <person name="Keeling P."/>
            <person name="Hampl V."/>
        </authorList>
    </citation>
    <scope>NUCLEOTIDE SEQUENCE</scope>
    <source>
        <strain evidence="4">STM</strain>
    </source>
</reference>
<evidence type="ECO:0000259" key="3">
    <source>
        <dbReference type="Pfam" id="PF17166"/>
    </source>
</evidence>
<dbReference type="Pfam" id="PF17166">
    <property type="entry name" value="DUF5126"/>
    <property type="match status" value="1"/>
</dbReference>
<evidence type="ECO:0000259" key="1">
    <source>
        <dbReference type="Pfam" id="PF16323"/>
    </source>
</evidence>
<evidence type="ECO:0008006" key="5">
    <source>
        <dbReference type="Google" id="ProtNLM"/>
    </source>
</evidence>
<dbReference type="SUPFAM" id="SSF49785">
    <property type="entry name" value="Galactose-binding domain-like"/>
    <property type="match status" value="1"/>
</dbReference>
<proteinExistence type="predicted"/>
<protein>
    <recommendedName>
        <fullName evidence="5">DUF4959 domain-containing protein</fullName>
    </recommendedName>
</protein>
<feature type="domain" description="DUF4959" evidence="1">
    <location>
        <begin position="19"/>
        <end position="121"/>
    </location>
</feature>
<dbReference type="InterPro" id="IPR032164">
    <property type="entry name" value="DUF5000"/>
</dbReference>
<dbReference type="InterPro" id="IPR033431">
    <property type="entry name" value="DUF5126"/>
</dbReference>
<sequence>MKKIISIMLLIATFFVWYGCEEGRLNYIDNLAPAPAPVTLDAVTSKPGGAVIKYKIPNDRNLLGVKAVYIRNGELCETKASLYVDSLIVEGFGDTQPKEVKLYSVGKNGKLSEPLSVQVMPLTPSVFSAQIDMESGFGGVIVALSANLSKANLALVLMIDTLKTGDWIPLQTFYTQSTSMKFSRRGLKPEEQQFALYIRDRWNNKSDTLFKDLIPIAEEKIPKDKFKNAKLTGDSFAEAENNSRYRLENIWDVVDASSGYREIFANQFSSPMPQQFTIDLGRKVGISRFQLLPRSTDERYSGSYPRTFQLWGSTNPPIDGSYNNWFLLGEWSVSKPSGYGEGGAVGTITAEDLDYFNTRQEYELIVSDQVTDPYQTISYLRFRTTSTFTTYGTEAKTGQVIIGEITLWGQLRDEE</sequence>
<dbReference type="EMBL" id="SNRY01000823">
    <property type="protein sequence ID" value="KAA6336142.1"/>
    <property type="molecule type" value="Genomic_DNA"/>
</dbReference>
<comment type="caution">
    <text evidence="4">The sequence shown here is derived from an EMBL/GenBank/DDBJ whole genome shotgun (WGS) entry which is preliminary data.</text>
</comment>
<dbReference type="AlphaFoldDB" id="A0A5J4RRM1"/>
<evidence type="ECO:0000259" key="2">
    <source>
        <dbReference type="Pfam" id="PF16391"/>
    </source>
</evidence>